<feature type="region of interest" description="Disordered" evidence="1">
    <location>
        <begin position="1218"/>
        <end position="1258"/>
    </location>
</feature>
<feature type="region of interest" description="Disordered" evidence="1">
    <location>
        <begin position="1486"/>
        <end position="1514"/>
    </location>
</feature>
<feature type="compositionally biased region" description="Pro residues" evidence="1">
    <location>
        <begin position="1042"/>
        <end position="1051"/>
    </location>
</feature>
<feature type="region of interest" description="Disordered" evidence="1">
    <location>
        <begin position="1270"/>
        <end position="1299"/>
    </location>
</feature>
<feature type="region of interest" description="Disordered" evidence="1">
    <location>
        <begin position="1028"/>
        <end position="1081"/>
    </location>
</feature>
<dbReference type="Proteomes" id="UP001430356">
    <property type="component" value="Unassembled WGS sequence"/>
</dbReference>
<name>A0AAW0EUX8_9TRYP</name>
<comment type="caution">
    <text evidence="2">The sequence shown here is derived from an EMBL/GenBank/DDBJ whole genome shotgun (WGS) entry which is preliminary data.</text>
</comment>
<feature type="compositionally biased region" description="Low complexity" evidence="1">
    <location>
        <begin position="1277"/>
        <end position="1286"/>
    </location>
</feature>
<protein>
    <submittedName>
        <fullName evidence="2">Uncharacterized protein</fullName>
    </submittedName>
</protein>
<feature type="region of interest" description="Disordered" evidence="1">
    <location>
        <begin position="861"/>
        <end position="918"/>
    </location>
</feature>
<dbReference type="PANTHER" id="PTHR35614">
    <property type="match status" value="1"/>
</dbReference>
<dbReference type="EMBL" id="JAECZO010000090">
    <property type="protein sequence ID" value="KAK7196946.1"/>
    <property type="molecule type" value="Genomic_DNA"/>
</dbReference>
<organism evidence="2 3">
    <name type="scientific">Novymonas esmeraldas</name>
    <dbReference type="NCBI Taxonomy" id="1808958"/>
    <lineage>
        <taxon>Eukaryota</taxon>
        <taxon>Discoba</taxon>
        <taxon>Euglenozoa</taxon>
        <taxon>Kinetoplastea</taxon>
        <taxon>Metakinetoplastina</taxon>
        <taxon>Trypanosomatida</taxon>
        <taxon>Trypanosomatidae</taxon>
        <taxon>Novymonas</taxon>
    </lineage>
</organism>
<feature type="compositionally biased region" description="Low complexity" evidence="1">
    <location>
        <begin position="953"/>
        <end position="979"/>
    </location>
</feature>
<dbReference type="PANTHER" id="PTHR35614:SF6">
    <property type="match status" value="1"/>
</dbReference>
<sequence length="1624" mass="170830">MGAAPSRETIEHSLPQAPFYGQRQQIVLIPLLKKFFPSADCPLFVQLYEARCDPAVRYYYYANDGMSEAPAAPTSPKTPSAYAATDSLGNVASPLYLAEVVGSTPVHCPPADVFPAVPFTREAMYDAYITNGGERIVYDTDAAMLRAYRDDPTAVRPLPCAVAFLYHKSASSATATATDEGGVAHAATDECAEVLGCHVKATGFVGDVHGLGGTDARQLPDFEMQMFLTKSAGDHNRTHVLLTAVYTYAEQWQRACLHCVPCDLTATELMPAPRPPRDAADDEEEAEDIGDVFFYYKPFSQSHDMLVEASRNAGHHHHHHHSHRHQTKAAGAATAEGDLHESGTFELEEKARFWAPPPLLSLFMRSRRANVPLLCFLREVRACVRSFFLFHFKYYLEHQDLEAEVTETKETGAATTRKPGPITRIDHGAGEKHPYNLPPLGSSQMWLQEAAYASTSTSAAEGDTETESILNFHLIALYVRGLAEFIVACLLHNINPLDVFRIPSEADDPTAAAPAAEEEVTATPDALGTAAAPPDAVRGSTPHCTSTFSTAAGAAANFPTVPHSVSLIRLPDEDMLVQPWPPSEPAGGPAASCSPTASPAAATVLSRWRSRHTDHHLFWLVGPNVANRRSATAALLHWYREEKAPVVWGYTLDAKDREVAVGDETAACNVSAQIFPSSSLENYMSTLTVRGHTEELLRGSTVLCLMPVSTATGDPPTSRVLRVCRLPLEELLLGELRNASKLAREAGPEDGHWVRQTQSSSDAAAMHRGCVLRASAATVAAAEAAACNGVELPVVPVEADGVVGDGTSCLWRVNLIERVSRIIAVTPQFLKPFRKKHPKKKKMPAKTAVVHGTAADVFLPSAASPATTPQPATSPAATTPAPPQDAEEPRQSPPGQESAVIATEAPPPESVMKEAPGATPYEPAATAAAVADVPLAATPVKLAASKKAKKSSDTTAAVSAVPSTAATTTAAAADTTRMTSAEKKKRKGEPPASATSRVAAVSATTDVTPASLDTAATTPAPAPASLADAAAAAMPPTTGPSSPRPLLPPVPAGEYDPRRGSDDGSGACDRHTTPTPTMRAHGESTGVLTAHAPLHVFAYHHHAAPPAYSAYAPPPRGPYEYYDYSYRPPYPAAAPPLYSGPNGGAVAGWAPPSYDSSVVYHYYGGAGGYDGGRVGGTGVPAAGYAHHSAALGQDEGYAEPPQDGVVGRTAPLVAALSPPLLQSPPSAEAVTSGCEREELPPFEVPHSPPDNTIADCDPTCLPETIAVEDAAGAQGESTSSPSSLAARSRHGPTSSSLHRHVSFGADVDVAGEAAISAVRLSSPTGRMAAHRYGSACATAVSPTAHRSGQPPHHPGHAAAPTQPLQRSDIYSPCTSHAFEDNDVASPSGAGSHSPYQLEEAQLPLTNESSTLMASVPHGQRSLYAGSPYQASGAAVDNVGVACGSGDGPAGGAVHVTVRVRHHHHHHPHTVHSRTASCCFSDATTDPASLHHHHHQDMTGQHMNGSASVASGGGLGAAPQMSQSFASMESTSIIFQGPIGAAGSSSFRDPGGVNGVGDHHHSHPHHHSATASRELHHSHRHHTHGATASSTRSGDTTSTARLTDKRTGTYRWDWRTAVLDMGDED</sequence>
<evidence type="ECO:0000313" key="2">
    <source>
        <dbReference type="EMBL" id="KAK7196946.1"/>
    </source>
</evidence>
<keyword evidence="3" id="KW-1185">Reference proteome</keyword>
<feature type="compositionally biased region" description="Basic and acidic residues" evidence="1">
    <location>
        <begin position="1055"/>
        <end position="1072"/>
    </location>
</feature>
<feature type="compositionally biased region" description="Low complexity" evidence="1">
    <location>
        <begin position="1584"/>
        <end position="1593"/>
    </location>
</feature>
<feature type="compositionally biased region" description="Low complexity" evidence="1">
    <location>
        <begin position="1028"/>
        <end position="1041"/>
    </location>
</feature>
<feature type="compositionally biased region" description="Basic residues" evidence="1">
    <location>
        <begin position="313"/>
        <end position="327"/>
    </location>
</feature>
<proteinExistence type="predicted"/>
<feature type="compositionally biased region" description="Low complexity" evidence="1">
    <location>
        <begin position="1218"/>
        <end position="1229"/>
    </location>
</feature>
<feature type="compositionally biased region" description="Low complexity" evidence="1">
    <location>
        <begin position="990"/>
        <end position="1002"/>
    </location>
</feature>
<feature type="region of interest" description="Disordered" evidence="1">
    <location>
        <begin position="311"/>
        <end position="335"/>
    </location>
</feature>
<feature type="region of interest" description="Disordered" evidence="1">
    <location>
        <begin position="1543"/>
        <end position="1601"/>
    </location>
</feature>
<accession>A0AAW0EUX8</accession>
<feature type="region of interest" description="Disordered" evidence="1">
    <location>
        <begin position="1339"/>
        <end position="1394"/>
    </location>
</feature>
<gene>
    <name evidence="2" type="ORF">NESM_000637300</name>
</gene>
<evidence type="ECO:0000313" key="3">
    <source>
        <dbReference type="Proteomes" id="UP001430356"/>
    </source>
</evidence>
<evidence type="ECO:0000256" key="1">
    <source>
        <dbReference type="SAM" id="MobiDB-lite"/>
    </source>
</evidence>
<reference evidence="2 3" key="1">
    <citation type="journal article" date="2021" name="MBio">
        <title>A New Model Trypanosomatid, Novymonas esmeraldas: Genomic Perception of Its 'Candidatus Pandoraea novymonadis' Endosymbiont.</title>
        <authorList>
            <person name="Zakharova A."/>
            <person name="Saura A."/>
            <person name="Butenko A."/>
            <person name="Podesvova L."/>
            <person name="Warmusova S."/>
            <person name="Kostygov A.Y."/>
            <person name="Nenarokova A."/>
            <person name="Lukes J."/>
            <person name="Opperdoes F.R."/>
            <person name="Yurchenko V."/>
        </authorList>
    </citation>
    <scope>NUCLEOTIDE SEQUENCE [LARGE SCALE GENOMIC DNA]</scope>
    <source>
        <strain evidence="2 3">E262AT.01</strain>
    </source>
</reference>
<feature type="region of interest" description="Disordered" evidence="1">
    <location>
        <begin position="946"/>
        <end position="1002"/>
    </location>
</feature>
<feature type="region of interest" description="Disordered" evidence="1">
    <location>
        <begin position="408"/>
        <end position="431"/>
    </location>
</feature>
<feature type="compositionally biased region" description="Low complexity" evidence="1">
    <location>
        <begin position="861"/>
        <end position="879"/>
    </location>
</feature>